<dbReference type="Pfam" id="PF12705">
    <property type="entry name" value="PDDEXK_1"/>
    <property type="match status" value="1"/>
</dbReference>
<dbReference type="Gene3D" id="1.10.3170.10">
    <property type="entry name" value="Recbcd, chain B, domain 2"/>
    <property type="match status" value="2"/>
</dbReference>
<comment type="domain">
    <text evidence="15">The N-terminal DNA-binding domain is a ssDNA-dependent ATPase and has ATP-dependent 3'-5' helicase function. This domain interacts with RecC.</text>
</comment>
<dbReference type="GO" id="GO:0009338">
    <property type="term" value="C:exodeoxyribonuclease V complex"/>
    <property type="evidence" value="ECO:0007669"/>
    <property type="project" value="TreeGrafter"/>
</dbReference>
<dbReference type="GO" id="GO:0008854">
    <property type="term" value="F:exodeoxyribonuclease V activity"/>
    <property type="evidence" value="ECO:0007669"/>
    <property type="project" value="UniProtKB-EC"/>
</dbReference>
<dbReference type="Pfam" id="PF13361">
    <property type="entry name" value="UvrD_C"/>
    <property type="match status" value="1"/>
</dbReference>
<feature type="binding site" evidence="15">
    <location>
        <position position="1048"/>
    </location>
    <ligand>
        <name>Mg(2+)</name>
        <dbReference type="ChEBI" id="CHEBI:18420"/>
    </ligand>
</feature>
<dbReference type="Gene3D" id="1.10.486.10">
    <property type="entry name" value="PCRA, domain 4"/>
    <property type="match status" value="1"/>
</dbReference>
<dbReference type="OrthoDB" id="9810135at2"/>
<evidence type="ECO:0000256" key="5">
    <source>
        <dbReference type="ARBA" id="ARBA00022801"/>
    </source>
</evidence>
<dbReference type="EC" id="3.1.11.5" evidence="15"/>
<gene>
    <name evidence="15" type="primary">recB</name>
    <name evidence="20" type="ORF">FB557_1601</name>
</gene>
<comment type="cofactor">
    <cofactor evidence="15">
        <name>Mg(2+)</name>
        <dbReference type="ChEBI" id="CHEBI:18420"/>
    </cofactor>
    <text evidence="15">Binds 1 Mg(2+) ion per subunit.</text>
</comment>
<feature type="compositionally biased region" description="Basic and acidic residues" evidence="17">
    <location>
        <begin position="877"/>
        <end position="886"/>
    </location>
</feature>
<keyword evidence="1 15" id="KW-0540">Nuclease</keyword>
<protein>
    <recommendedName>
        <fullName evidence="15">RecBCD enzyme subunit RecB</fullName>
        <ecNumber evidence="15">3.1.11.5</ecNumber>
        <ecNumber evidence="15">5.6.2.4</ecNumber>
    </recommendedName>
    <alternativeName>
        <fullName evidence="15">DNA 3'-5' helicase subunit RecB</fullName>
    </alternativeName>
    <alternativeName>
        <fullName evidence="15">Exonuclease V subunit RecB</fullName>
        <shortName evidence="15">ExoV subunit RecB</shortName>
    </alternativeName>
    <alternativeName>
        <fullName evidence="15">Helicase/nuclease RecBCD subunit RecB</fullName>
    </alternativeName>
</protein>
<dbReference type="GO" id="GO:0003677">
    <property type="term" value="F:DNA binding"/>
    <property type="evidence" value="ECO:0007669"/>
    <property type="project" value="UniProtKB-UniRule"/>
</dbReference>
<evidence type="ECO:0000256" key="11">
    <source>
        <dbReference type="ARBA" id="ARBA00023204"/>
    </source>
</evidence>
<feature type="domain" description="UvrD-like helicase ATP-binding" evidence="18">
    <location>
        <begin position="3"/>
        <end position="331"/>
    </location>
</feature>
<evidence type="ECO:0000259" key="18">
    <source>
        <dbReference type="PROSITE" id="PS51198"/>
    </source>
</evidence>
<feature type="region of interest" description="Disordered" evidence="17">
    <location>
        <begin position="363"/>
        <end position="405"/>
    </location>
</feature>
<dbReference type="HAMAP" id="MF_01485">
    <property type="entry name" value="RecB"/>
    <property type="match status" value="1"/>
</dbReference>
<comment type="domain">
    <text evidence="15">The C-terminal domain has nuclease activity and interacts with RecD. It interacts with RecA, facilitating its loading onto ssDNA.</text>
</comment>
<dbReference type="GO" id="GO:0000724">
    <property type="term" value="P:double-strand break repair via homologous recombination"/>
    <property type="evidence" value="ECO:0007669"/>
    <property type="project" value="UniProtKB-UniRule"/>
</dbReference>
<dbReference type="CDD" id="cd22352">
    <property type="entry name" value="RecB_C-like"/>
    <property type="match status" value="1"/>
</dbReference>
<dbReference type="Pfam" id="PF00580">
    <property type="entry name" value="UvrD-helicase"/>
    <property type="match status" value="1"/>
</dbReference>
<feature type="domain" description="UvrD-like helicase C-terminal" evidence="19">
    <location>
        <begin position="398"/>
        <end position="651"/>
    </location>
</feature>
<evidence type="ECO:0000256" key="7">
    <source>
        <dbReference type="ARBA" id="ARBA00022839"/>
    </source>
</evidence>
<comment type="miscellaneous">
    <text evidence="15">In the RecBCD complex, RecB has a slow 3'-5' helicase, an exonuclease activity and loads RecA onto ssDNA, RecD has a fast 5'-3' helicase activity, while RecC stimulates the ATPase and processivity of the RecB helicase and contributes to recognition of the Chi site.</text>
</comment>
<evidence type="ECO:0000256" key="14">
    <source>
        <dbReference type="ARBA" id="ARBA00048988"/>
    </source>
</evidence>
<keyword evidence="9 15" id="KW-0460">Magnesium</keyword>
<dbReference type="GO" id="GO:0016887">
    <property type="term" value="F:ATP hydrolysis activity"/>
    <property type="evidence" value="ECO:0007669"/>
    <property type="project" value="RHEA"/>
</dbReference>
<keyword evidence="10 15" id="KW-0238">DNA-binding</keyword>
<dbReference type="SUPFAM" id="SSF52540">
    <property type="entry name" value="P-loop containing nucleoside triphosphate hydrolases"/>
    <property type="match status" value="1"/>
</dbReference>
<dbReference type="PROSITE" id="PS51198">
    <property type="entry name" value="UVRD_HELICASE_ATP_BIND"/>
    <property type="match status" value="1"/>
</dbReference>
<dbReference type="Gene3D" id="3.90.320.10">
    <property type="match status" value="1"/>
</dbReference>
<feature type="region of interest" description="Disordered" evidence="17">
    <location>
        <begin position="838"/>
        <end position="897"/>
    </location>
</feature>
<keyword evidence="5 15" id="KW-0378">Hydrolase</keyword>
<comment type="catalytic activity">
    <reaction evidence="13 15">
        <text>Couples ATP hydrolysis with the unwinding of duplex DNA by translocating in the 3'-5' direction.</text>
        <dbReference type="EC" id="5.6.2.4"/>
    </reaction>
</comment>
<evidence type="ECO:0000313" key="21">
    <source>
        <dbReference type="Proteomes" id="UP000315628"/>
    </source>
</evidence>
<dbReference type="InterPro" id="IPR038726">
    <property type="entry name" value="PDDEXK_AddAB-type"/>
</dbReference>
<dbReference type="EMBL" id="VIUW01000002">
    <property type="protein sequence ID" value="TWD16058.1"/>
    <property type="molecule type" value="Genomic_DNA"/>
</dbReference>
<dbReference type="GO" id="GO:0000287">
    <property type="term" value="F:magnesium ion binding"/>
    <property type="evidence" value="ECO:0007669"/>
    <property type="project" value="UniProtKB-UniRule"/>
</dbReference>
<comment type="caution">
    <text evidence="20">The sequence shown here is derived from an EMBL/GenBank/DDBJ whole genome shotgun (WGS) entry which is preliminary data.</text>
</comment>
<dbReference type="InterPro" id="IPR014017">
    <property type="entry name" value="DNA_helicase_UvrD-like_C"/>
</dbReference>
<dbReference type="SUPFAM" id="SSF52980">
    <property type="entry name" value="Restriction endonuclease-like"/>
    <property type="match status" value="1"/>
</dbReference>
<dbReference type="InterPro" id="IPR014016">
    <property type="entry name" value="UvrD-like_ATP-bd"/>
</dbReference>
<keyword evidence="2 15" id="KW-0479">Metal-binding</keyword>
<dbReference type="InterPro" id="IPR027417">
    <property type="entry name" value="P-loop_NTPase"/>
</dbReference>
<reference evidence="20 21" key="1">
    <citation type="submission" date="2019-06" db="EMBL/GenBank/DDBJ databases">
        <title>Sequencing the genomes of 1000 actinobacteria strains.</title>
        <authorList>
            <person name="Klenk H.-P."/>
        </authorList>
    </citation>
    <scope>NUCLEOTIDE SEQUENCE [LARGE SCALE GENOMIC DNA]</scope>
    <source>
        <strain evidence="20 21">DSM 18935</strain>
    </source>
</reference>
<organism evidence="20 21">
    <name type="scientific">Marihabitans asiaticum</name>
    <dbReference type="NCBI Taxonomy" id="415218"/>
    <lineage>
        <taxon>Bacteria</taxon>
        <taxon>Bacillati</taxon>
        <taxon>Actinomycetota</taxon>
        <taxon>Actinomycetes</taxon>
        <taxon>Micrococcales</taxon>
        <taxon>Intrasporangiaceae</taxon>
        <taxon>Marihabitans</taxon>
    </lineage>
</organism>
<feature type="region of interest" description="DNA-binding and helicase activity, interacts with RecC" evidence="15">
    <location>
        <begin position="1"/>
        <end position="797"/>
    </location>
</feature>
<feature type="active site" description="For nuclease activity" evidence="15">
    <location>
        <position position="1061"/>
    </location>
</feature>
<feature type="binding site" evidence="16">
    <location>
        <begin position="24"/>
        <end position="31"/>
    </location>
    <ligand>
        <name>ATP</name>
        <dbReference type="ChEBI" id="CHEBI:30616"/>
    </ligand>
</feature>
<feature type="binding site" evidence="15">
    <location>
        <position position="914"/>
    </location>
    <ligand>
        <name>Mg(2+)</name>
        <dbReference type="ChEBI" id="CHEBI:18420"/>
    </ligand>
</feature>
<comment type="similarity">
    <text evidence="15">Belongs to the helicase family. UvrD subfamily.</text>
</comment>
<dbReference type="GO" id="GO:0005829">
    <property type="term" value="C:cytosol"/>
    <property type="evidence" value="ECO:0007669"/>
    <property type="project" value="TreeGrafter"/>
</dbReference>
<evidence type="ECO:0000259" key="19">
    <source>
        <dbReference type="PROSITE" id="PS51217"/>
    </source>
</evidence>
<evidence type="ECO:0000256" key="9">
    <source>
        <dbReference type="ARBA" id="ARBA00022842"/>
    </source>
</evidence>
<evidence type="ECO:0000256" key="8">
    <source>
        <dbReference type="ARBA" id="ARBA00022840"/>
    </source>
</evidence>
<dbReference type="PANTHER" id="PTHR11070:SF23">
    <property type="entry name" value="RECBCD ENZYME SUBUNIT RECB"/>
    <property type="match status" value="1"/>
</dbReference>
<dbReference type="InterPro" id="IPR011335">
    <property type="entry name" value="Restrct_endonuc-II-like"/>
</dbReference>
<keyword evidence="8 15" id="KW-0067">ATP-binding</keyword>
<evidence type="ECO:0000256" key="12">
    <source>
        <dbReference type="ARBA" id="ARBA00023235"/>
    </source>
</evidence>
<keyword evidence="11 15" id="KW-0234">DNA repair</keyword>
<comment type="catalytic activity">
    <reaction evidence="14 15">
        <text>ATP + H2O = ADP + phosphate + H(+)</text>
        <dbReference type="Rhea" id="RHEA:13065"/>
        <dbReference type="ChEBI" id="CHEBI:15377"/>
        <dbReference type="ChEBI" id="CHEBI:15378"/>
        <dbReference type="ChEBI" id="CHEBI:30616"/>
        <dbReference type="ChEBI" id="CHEBI:43474"/>
        <dbReference type="ChEBI" id="CHEBI:456216"/>
        <dbReference type="EC" id="5.6.2.4"/>
    </reaction>
</comment>
<comment type="subunit">
    <text evidence="15">Heterotrimer of RecB, RecC and RecD. All subunits contribute to DNA-binding. Interacts with RecA.</text>
</comment>
<evidence type="ECO:0000313" key="20">
    <source>
        <dbReference type="EMBL" id="TWD16058.1"/>
    </source>
</evidence>
<proteinExistence type="inferred from homology"/>
<name>A0A560WEM3_9MICO</name>
<dbReference type="PROSITE" id="PS51217">
    <property type="entry name" value="UVRD_HELICASE_CTER"/>
    <property type="match status" value="1"/>
</dbReference>
<evidence type="ECO:0000256" key="16">
    <source>
        <dbReference type="PROSITE-ProRule" id="PRU00560"/>
    </source>
</evidence>
<dbReference type="Gene3D" id="3.40.50.300">
    <property type="entry name" value="P-loop containing nucleotide triphosphate hydrolases"/>
    <property type="match status" value="3"/>
</dbReference>
<evidence type="ECO:0000256" key="15">
    <source>
        <dbReference type="HAMAP-Rule" id="MF_01485"/>
    </source>
</evidence>
<dbReference type="InterPro" id="IPR004586">
    <property type="entry name" value="RecB"/>
</dbReference>
<evidence type="ECO:0000256" key="17">
    <source>
        <dbReference type="SAM" id="MobiDB-lite"/>
    </source>
</evidence>
<dbReference type="RefSeq" id="WP_144857041.1">
    <property type="nucleotide sequence ID" value="NZ_BAAAYT010000001.1"/>
</dbReference>
<evidence type="ECO:0000256" key="4">
    <source>
        <dbReference type="ARBA" id="ARBA00022763"/>
    </source>
</evidence>
<feature type="region of interest" description="Nuclease activity, interacts with RecD and RecA" evidence="15">
    <location>
        <begin position="814"/>
        <end position="1169"/>
    </location>
</feature>
<keyword evidence="4 15" id="KW-0227">DNA damage</keyword>
<dbReference type="EC" id="5.6.2.4" evidence="15"/>
<dbReference type="GO" id="GO:0043138">
    <property type="term" value="F:3'-5' DNA helicase activity"/>
    <property type="evidence" value="ECO:0007669"/>
    <property type="project" value="UniProtKB-UniRule"/>
</dbReference>
<comment type="function">
    <text evidence="15">A helicase/nuclease that prepares dsDNA breaks (DSB) for recombinational DNA repair. Binds to DSBs and unwinds DNA via a highly rapid and processive ATP-dependent bidirectional helicase activity. Unwinds dsDNA until it encounters a Chi (crossover hotspot instigator) sequence from the 3' direction. Cuts ssDNA a few nucleotides 3' to the Chi site. The properties and activities of the enzyme are changed at Chi. The Chi-altered holoenzyme produces a long 3'-ssDNA overhang and facilitates RecA-binding to the ssDNA for homologous DNA recombination and repair. Holoenzyme degrades any linearized DNA that is unable to undergo homologous recombination. In the holoenzyme this subunit contributes ATPase, 3'-5' helicase, exonuclease activity and loads RecA onto ssDNA.</text>
</comment>
<evidence type="ECO:0000256" key="1">
    <source>
        <dbReference type="ARBA" id="ARBA00022722"/>
    </source>
</evidence>
<evidence type="ECO:0000256" key="6">
    <source>
        <dbReference type="ARBA" id="ARBA00022806"/>
    </source>
</evidence>
<feature type="compositionally biased region" description="Gly residues" evidence="17">
    <location>
        <begin position="379"/>
        <end position="389"/>
    </location>
</feature>
<feature type="binding site" evidence="15">
    <location>
        <position position="1061"/>
    </location>
    <ligand>
        <name>Mg(2+)</name>
        <dbReference type="ChEBI" id="CHEBI:18420"/>
    </ligand>
</feature>
<evidence type="ECO:0000256" key="2">
    <source>
        <dbReference type="ARBA" id="ARBA00022723"/>
    </source>
</evidence>
<evidence type="ECO:0000256" key="3">
    <source>
        <dbReference type="ARBA" id="ARBA00022741"/>
    </source>
</evidence>
<dbReference type="AlphaFoldDB" id="A0A560WEM3"/>
<keyword evidence="3 15" id="KW-0547">Nucleotide-binding</keyword>
<evidence type="ECO:0000256" key="13">
    <source>
        <dbReference type="ARBA" id="ARBA00034617"/>
    </source>
</evidence>
<dbReference type="GO" id="GO:0005524">
    <property type="term" value="F:ATP binding"/>
    <property type="evidence" value="ECO:0007669"/>
    <property type="project" value="UniProtKB-UniRule"/>
</dbReference>
<feature type="compositionally biased region" description="Acidic residues" evidence="17">
    <location>
        <begin position="840"/>
        <end position="852"/>
    </location>
</feature>
<dbReference type="PANTHER" id="PTHR11070">
    <property type="entry name" value="UVRD / RECB / PCRA DNA HELICASE FAMILY MEMBER"/>
    <property type="match status" value="1"/>
</dbReference>
<keyword evidence="21" id="KW-1185">Reference proteome</keyword>
<keyword evidence="7 15" id="KW-0269">Exonuclease</keyword>
<comment type="catalytic activity">
    <reaction evidence="15">
        <text>Exonucleolytic cleavage (in the presence of ATP) in either 5'- to 3'- or 3'- to 5'-direction to yield 5'-phosphooligonucleotides.</text>
        <dbReference type="EC" id="3.1.11.5"/>
    </reaction>
</comment>
<keyword evidence="6 15" id="KW-0347">Helicase</keyword>
<evidence type="ECO:0000256" key="10">
    <source>
        <dbReference type="ARBA" id="ARBA00023125"/>
    </source>
</evidence>
<dbReference type="Proteomes" id="UP000315628">
    <property type="component" value="Unassembled WGS sequence"/>
</dbReference>
<sequence length="1169" mass="125671">MSTLTPFDPLGELPELGETVLLEASAGTGKTWTIGTLVARYVAAGMPLERMLVITFGRAASQEMRERVRERLREVHAGLVDADPDAGAEGASDPVVEQLRAGDRERAERRLREALTHFDAATIATTHQFCQLVLRGLGVAGDTDPRARLVEDLTDLREEVTDDLYVRGFAGASTEPAFTRAEAGAIARAVTENPHAELAPDRLDGDGVDARKLRFAHLVRAELDRRKRRLGVLGFDDLLSELATALEDPDSPARSRMRDRWQVVLVDEFQDTDPVQWDVLRRAFAGHSALVLVGDPKQAIYGFRGGDVDTYLEAAATAERRHTLAENHRSDGDLVRALTTMMRGAELGSPGIVVREVDSASRLPASRLSDPSAEPRQPGEGGAPSVGGEPGHEGAPGDPPDEASTRLHPVRLRAVPHRLVADEEGAVSIKRVRPLVAADCAAEVTRMLAAGTTFDGRALRPGDIAVLAHTRMQLEAVRTALTAAGVPSIIVSSESIYTSTAAQDWLTLLEAMAQSHRAERVRAAALGPFFGHRAAELADGGDELVESTSRMLRSWAEVLQRRGIAAVLAAAAAHGLDARVLRHDGGERQLTDLRHVAELLHQRVLVEGDGLAALTTWLTERRQAARQEERTRRLDSDADAVNLATIHGSKGLQYPVVLLPFVADRWRGTTPDVLHYHRADGRRCLDIGIRSDADRDEREARHAAEEDGESLRLFYVAMTRAQSQVVAWWFPAGASTPASPLHRVLFGRDPGGGEIPPRVLVPPESGAAGRLRAWEVEGAFALEVVNPRESLPVPDLASTAPLTTREWTRQVDHGWVRTSYTGLTRPLDAAPASELVTSEPDLEDHEHEEDAELGAGSDRSSEVPRGSATAAGEDEPGADRSSEDPRGSAVSGVGHVPSPMADLPVGATFGNLVHAVLEEADPGAADLHAELMGHIEDQLGRWTVADLDRTALADALVAVCDTPLGPLAPGATLRGIGRADRLCEMAFELPLAGGDAATEGDGATLGDLASILREHLPVGDPVRGLADALDDPAMGEQHLRGYLTGSVDVVLRTGGRYLVVDYKTNWLGPADEPLTTEHYTPAALHEAMGHSSYPLQALLYAVVLHRFLRWRLPAYDPEQHLGGVLYLYLRGMAGPDTPVLGGHPTGVFSWQPPVDLVAAVSDLLDGGTP</sequence>
<dbReference type="InterPro" id="IPR000212">
    <property type="entry name" value="DNA_helicase_UvrD/REP"/>
</dbReference>
<keyword evidence="12 15" id="KW-0413">Isomerase</keyword>
<accession>A0A560WEM3</accession>
<dbReference type="InterPro" id="IPR011604">
    <property type="entry name" value="PDDEXK-like_dom_sf"/>
</dbReference>